<dbReference type="SUPFAM" id="SSF52172">
    <property type="entry name" value="CheY-like"/>
    <property type="match status" value="1"/>
</dbReference>
<dbReference type="STRING" id="332999.SAMN04488511_10272"/>
<gene>
    <name evidence="6" type="ORF">SAMN04488511_10272</name>
</gene>
<dbReference type="InterPro" id="IPR058245">
    <property type="entry name" value="NreC/VraR/RcsB-like_REC"/>
</dbReference>
<dbReference type="InterPro" id="IPR039420">
    <property type="entry name" value="WalR-like"/>
</dbReference>
<feature type="modified residue" description="4-aspartylphosphate" evidence="3">
    <location>
        <position position="57"/>
    </location>
</feature>
<accession>A0A1I0SLS5</accession>
<sequence length="218" mass="24509">MNKLKIILAEDHNLVRNGIKMLLESQADIEVIAEADDGKQVLKHIESGVIPDIVLADINMPEMDGISLIKAMKLTHPDIKVVILSMLDHEKYVMQAFMEGSYGYILKNVNESEMLFALKTVAGGAKYLCVELTETLLNRFINETSSQPEQEQMQVDLSMREIEVLHLVAEGYTNQEMADKLFLSKRTIEGHRQTLIDKTGSKNTASLIRFAVVNGYLN</sequence>
<organism evidence="6 7">
    <name type="scientific">Pedobacter suwonensis</name>
    <dbReference type="NCBI Taxonomy" id="332999"/>
    <lineage>
        <taxon>Bacteria</taxon>
        <taxon>Pseudomonadati</taxon>
        <taxon>Bacteroidota</taxon>
        <taxon>Sphingobacteriia</taxon>
        <taxon>Sphingobacteriales</taxon>
        <taxon>Sphingobacteriaceae</taxon>
        <taxon>Pedobacter</taxon>
    </lineage>
</organism>
<dbReference type="PROSITE" id="PS50043">
    <property type="entry name" value="HTH_LUXR_2"/>
    <property type="match status" value="1"/>
</dbReference>
<dbReference type="AlphaFoldDB" id="A0A1I0SLS5"/>
<dbReference type="PROSITE" id="PS50110">
    <property type="entry name" value="RESPONSE_REGULATORY"/>
    <property type="match status" value="1"/>
</dbReference>
<keyword evidence="2" id="KW-0238">DNA-binding</keyword>
<proteinExistence type="predicted"/>
<dbReference type="InterPro" id="IPR000792">
    <property type="entry name" value="Tscrpt_reg_LuxR_C"/>
</dbReference>
<dbReference type="Gene3D" id="3.40.50.2300">
    <property type="match status" value="1"/>
</dbReference>
<evidence type="ECO:0000259" key="5">
    <source>
        <dbReference type="PROSITE" id="PS50110"/>
    </source>
</evidence>
<dbReference type="InterPro" id="IPR001789">
    <property type="entry name" value="Sig_transdc_resp-reg_receiver"/>
</dbReference>
<evidence type="ECO:0000256" key="3">
    <source>
        <dbReference type="PROSITE-ProRule" id="PRU00169"/>
    </source>
</evidence>
<dbReference type="InterPro" id="IPR011006">
    <property type="entry name" value="CheY-like_superfamily"/>
</dbReference>
<keyword evidence="1 3" id="KW-0597">Phosphoprotein</keyword>
<dbReference type="EMBL" id="FOJM01000002">
    <property type="protein sequence ID" value="SFA40432.1"/>
    <property type="molecule type" value="Genomic_DNA"/>
</dbReference>
<dbReference type="OrthoDB" id="9797341at2"/>
<evidence type="ECO:0000313" key="7">
    <source>
        <dbReference type="Proteomes" id="UP000198836"/>
    </source>
</evidence>
<reference evidence="7" key="1">
    <citation type="submission" date="2016-10" db="EMBL/GenBank/DDBJ databases">
        <authorList>
            <person name="Varghese N."/>
            <person name="Submissions S."/>
        </authorList>
    </citation>
    <scope>NUCLEOTIDE SEQUENCE [LARGE SCALE GENOMIC DNA]</scope>
    <source>
        <strain evidence="7">DSM 18130</strain>
    </source>
</reference>
<dbReference type="GO" id="GO:0000160">
    <property type="term" value="P:phosphorelay signal transduction system"/>
    <property type="evidence" value="ECO:0007669"/>
    <property type="project" value="InterPro"/>
</dbReference>
<dbReference type="PANTHER" id="PTHR43214">
    <property type="entry name" value="TWO-COMPONENT RESPONSE REGULATOR"/>
    <property type="match status" value="1"/>
</dbReference>
<dbReference type="RefSeq" id="WP_090980135.1">
    <property type="nucleotide sequence ID" value="NZ_FOJM01000002.1"/>
</dbReference>
<dbReference type="SMART" id="SM00421">
    <property type="entry name" value="HTH_LUXR"/>
    <property type="match status" value="1"/>
</dbReference>
<dbReference type="CDD" id="cd17535">
    <property type="entry name" value="REC_NarL-like"/>
    <property type="match status" value="1"/>
</dbReference>
<name>A0A1I0SLS5_9SPHI</name>
<feature type="domain" description="HTH luxR-type" evidence="4">
    <location>
        <begin position="150"/>
        <end position="215"/>
    </location>
</feature>
<evidence type="ECO:0000256" key="2">
    <source>
        <dbReference type="ARBA" id="ARBA00023125"/>
    </source>
</evidence>
<dbReference type="PRINTS" id="PR00038">
    <property type="entry name" value="HTHLUXR"/>
</dbReference>
<dbReference type="GO" id="GO:0006355">
    <property type="term" value="P:regulation of DNA-templated transcription"/>
    <property type="evidence" value="ECO:0007669"/>
    <property type="project" value="InterPro"/>
</dbReference>
<evidence type="ECO:0000256" key="1">
    <source>
        <dbReference type="ARBA" id="ARBA00022553"/>
    </source>
</evidence>
<dbReference type="Pfam" id="PF00072">
    <property type="entry name" value="Response_reg"/>
    <property type="match status" value="1"/>
</dbReference>
<keyword evidence="7" id="KW-1185">Reference proteome</keyword>
<protein>
    <submittedName>
        <fullName evidence="6">Two component transcriptional regulator, LuxR family</fullName>
    </submittedName>
</protein>
<dbReference type="GO" id="GO:0003677">
    <property type="term" value="F:DNA binding"/>
    <property type="evidence" value="ECO:0007669"/>
    <property type="project" value="UniProtKB-KW"/>
</dbReference>
<evidence type="ECO:0000313" key="6">
    <source>
        <dbReference type="EMBL" id="SFA40432.1"/>
    </source>
</evidence>
<dbReference type="CDD" id="cd06170">
    <property type="entry name" value="LuxR_C_like"/>
    <property type="match status" value="1"/>
</dbReference>
<feature type="domain" description="Response regulatory" evidence="5">
    <location>
        <begin position="5"/>
        <end position="122"/>
    </location>
</feature>
<evidence type="ECO:0000259" key="4">
    <source>
        <dbReference type="PROSITE" id="PS50043"/>
    </source>
</evidence>
<dbReference type="SMART" id="SM00448">
    <property type="entry name" value="REC"/>
    <property type="match status" value="1"/>
</dbReference>
<dbReference type="Proteomes" id="UP000198836">
    <property type="component" value="Unassembled WGS sequence"/>
</dbReference>
<dbReference type="PANTHER" id="PTHR43214:SF43">
    <property type="entry name" value="TWO-COMPONENT RESPONSE REGULATOR"/>
    <property type="match status" value="1"/>
</dbReference>
<dbReference type="Pfam" id="PF00196">
    <property type="entry name" value="GerE"/>
    <property type="match status" value="1"/>
</dbReference>